<evidence type="ECO:0000259" key="3">
    <source>
        <dbReference type="Pfam" id="PF26176"/>
    </source>
</evidence>
<organism evidence="5 6">
    <name type="scientific">Phaeosphaeria nodorum (strain SN15 / ATCC MYA-4574 / FGSC 10173)</name>
    <name type="common">Glume blotch fungus</name>
    <name type="synonym">Parastagonospora nodorum</name>
    <dbReference type="NCBI Taxonomy" id="321614"/>
    <lineage>
        <taxon>Eukaryota</taxon>
        <taxon>Fungi</taxon>
        <taxon>Dikarya</taxon>
        <taxon>Ascomycota</taxon>
        <taxon>Pezizomycotina</taxon>
        <taxon>Dothideomycetes</taxon>
        <taxon>Pleosporomycetidae</taxon>
        <taxon>Pleosporales</taxon>
        <taxon>Pleosporineae</taxon>
        <taxon>Phaeosphaeriaceae</taxon>
        <taxon>Parastagonospora</taxon>
    </lineage>
</organism>
<evidence type="ECO:0000256" key="1">
    <source>
        <dbReference type="SAM" id="MobiDB-lite"/>
    </source>
</evidence>
<keyword evidence="2" id="KW-0812">Transmembrane</keyword>
<feature type="region of interest" description="Disordered" evidence="1">
    <location>
        <begin position="260"/>
        <end position="285"/>
    </location>
</feature>
<feature type="domain" description="C2H2-domain containing protein first zinc finger" evidence="4">
    <location>
        <begin position="412"/>
        <end position="441"/>
    </location>
</feature>
<evidence type="ECO:0008006" key="7">
    <source>
        <dbReference type="Google" id="ProtNLM"/>
    </source>
</evidence>
<evidence type="ECO:0000256" key="2">
    <source>
        <dbReference type="SAM" id="Phobius"/>
    </source>
</evidence>
<feature type="domain" description="C2H2-domain containing protein second zinc finger" evidence="3">
    <location>
        <begin position="449"/>
        <end position="480"/>
    </location>
</feature>
<keyword evidence="6" id="KW-1185">Reference proteome</keyword>
<feature type="transmembrane region" description="Helical" evidence="2">
    <location>
        <begin position="21"/>
        <end position="41"/>
    </location>
</feature>
<dbReference type="Proteomes" id="UP000663193">
    <property type="component" value="Chromosome 17"/>
</dbReference>
<feature type="compositionally biased region" description="Basic and acidic residues" evidence="1">
    <location>
        <begin position="131"/>
        <end position="142"/>
    </location>
</feature>
<dbReference type="Gene3D" id="3.30.160.60">
    <property type="entry name" value="Classic Zinc Finger"/>
    <property type="match status" value="1"/>
</dbReference>
<evidence type="ECO:0000313" key="6">
    <source>
        <dbReference type="Proteomes" id="UP000663193"/>
    </source>
</evidence>
<dbReference type="VEuPathDB" id="FungiDB:JI435_103960"/>
<feature type="region of interest" description="Disordered" evidence="1">
    <location>
        <begin position="123"/>
        <end position="146"/>
    </location>
</feature>
<dbReference type="EMBL" id="CP069039">
    <property type="protein sequence ID" value="QRD04424.1"/>
    <property type="molecule type" value="Genomic_DNA"/>
</dbReference>
<dbReference type="AlphaFoldDB" id="A0A7U2FFQ5"/>
<sequence>MTLEPMEQTCPFDRHVPRRRIIPGLGTGALGTNVALSFFAFNLPLNEVYLGFVLALTPVISDSFFDSPPEFVSCISTIADWRKDIPTPIVSEEDFFCSSDLQDMSGSDAISECSMDSAYQSQSGASQRGIRKSDGHTQDNRSRLNTQFVSSEMYSPSMSSDNYNAFTDQALDMSHMRPSTGAWETPEDSLVYANYSAGQDFSTYATTNVTRFTPTSNVGVSSPWVADAPFHNDQFSFTYPTQSPAELMFSAPAPSQRQWSNSHFESVERPNAVRSSSSYTLPQDSRRTSAHEANFGAFVATPTSTTSAHFPQSVEFDQTRLLDNRNENEDAVSTSNPTHMLEENDETLSVSDAAEIKLEEERTKVARSHPLYQQLPDKDGKYHCPEEGKAGCTHKPTPLKCNYDKYVDSHLKPFRCNKKTCIGVQFSSTACLLRHEREAHGMHGHGARPHLCHFRDCERAVPGHGFPRRYNLFDHMKRVHQYDGPTTEPSPPTMAGQSQRKPVSRKRKASAEETGEKRHKVVKITAEQQRQQARDQLAQQFLSKKQQIIDILSNLSNPNDLRDDLQLTKEVVGLHDICAKFRENYGG</sequence>
<reference evidence="6" key="1">
    <citation type="journal article" date="2021" name="BMC Genomics">
        <title>Chromosome-level genome assembly and manually-curated proteome of model necrotroph Parastagonospora nodorum Sn15 reveals a genome-wide trove of candidate effector homologs, and redundancy of virulence-related functions within an accessory chromosome.</title>
        <authorList>
            <person name="Bertazzoni S."/>
            <person name="Jones D.A.B."/>
            <person name="Phan H.T."/>
            <person name="Tan K.-C."/>
            <person name="Hane J.K."/>
        </authorList>
    </citation>
    <scope>NUCLEOTIDE SEQUENCE [LARGE SCALE GENOMIC DNA]</scope>
    <source>
        <strain evidence="6">SN15 / ATCC MYA-4574 / FGSC 10173)</strain>
    </source>
</reference>
<feature type="region of interest" description="Disordered" evidence="1">
    <location>
        <begin position="481"/>
        <end position="520"/>
    </location>
</feature>
<evidence type="ECO:0000313" key="5">
    <source>
        <dbReference type="EMBL" id="QRD04424.1"/>
    </source>
</evidence>
<accession>A0A7U2FFQ5</accession>
<dbReference type="OrthoDB" id="5062908at2759"/>
<evidence type="ECO:0000259" key="4">
    <source>
        <dbReference type="Pfam" id="PF26177"/>
    </source>
</evidence>
<keyword evidence="2" id="KW-0472">Membrane</keyword>
<feature type="compositionally biased region" description="Polar residues" evidence="1">
    <location>
        <begin position="273"/>
        <end position="283"/>
    </location>
</feature>
<gene>
    <name evidence="5" type="ORF">JI435_103960</name>
</gene>
<protein>
    <recommendedName>
        <fullName evidence="7">C2H2-type domain-containing protein</fullName>
    </recommendedName>
</protein>
<proteinExistence type="predicted"/>
<name>A0A7U2FFQ5_PHANO</name>
<dbReference type="InterPro" id="IPR059009">
    <property type="entry name" value="Znf_C2H2_17_1st"/>
</dbReference>
<keyword evidence="2" id="KW-1133">Transmembrane helix</keyword>
<dbReference type="InterPro" id="IPR059095">
    <property type="entry name" value="Znf_C2H2_17_2nd"/>
</dbReference>
<dbReference type="Pfam" id="PF26177">
    <property type="entry name" value="zf_C2H2_17_1st"/>
    <property type="match status" value="1"/>
</dbReference>
<dbReference type="Pfam" id="PF26176">
    <property type="entry name" value="zf_C2H2_17_2"/>
    <property type="match status" value="1"/>
</dbReference>